<dbReference type="Proteomes" id="UP000235786">
    <property type="component" value="Unassembled WGS sequence"/>
</dbReference>
<feature type="compositionally biased region" description="Basic and acidic residues" evidence="1">
    <location>
        <begin position="245"/>
        <end position="254"/>
    </location>
</feature>
<reference evidence="2 3" key="1">
    <citation type="submission" date="2016-04" db="EMBL/GenBank/DDBJ databases">
        <title>A degradative enzymes factory behind the ericoid mycorrhizal symbiosis.</title>
        <authorList>
            <consortium name="DOE Joint Genome Institute"/>
            <person name="Martino E."/>
            <person name="Morin E."/>
            <person name="Grelet G."/>
            <person name="Kuo A."/>
            <person name="Kohler A."/>
            <person name="Daghino S."/>
            <person name="Barry K."/>
            <person name="Choi C."/>
            <person name="Cichocki N."/>
            <person name="Clum A."/>
            <person name="Copeland A."/>
            <person name="Hainaut M."/>
            <person name="Haridas S."/>
            <person name="Labutti K."/>
            <person name="Lindquist E."/>
            <person name="Lipzen A."/>
            <person name="Khouja H.-R."/>
            <person name="Murat C."/>
            <person name="Ohm R."/>
            <person name="Olson A."/>
            <person name="Spatafora J."/>
            <person name="Veneault-Fourrey C."/>
            <person name="Henrissat B."/>
            <person name="Grigoriev I."/>
            <person name="Martin F."/>
            <person name="Perotto S."/>
        </authorList>
    </citation>
    <scope>NUCLEOTIDE SEQUENCE [LARGE SCALE GENOMIC DNA]</scope>
    <source>
        <strain evidence="2 3">F</strain>
    </source>
</reference>
<evidence type="ECO:0000313" key="2">
    <source>
        <dbReference type="EMBL" id="PMD29936.1"/>
    </source>
</evidence>
<feature type="compositionally biased region" description="Polar residues" evidence="1">
    <location>
        <begin position="84"/>
        <end position="100"/>
    </location>
</feature>
<proteinExistence type="predicted"/>
<feature type="region of interest" description="Disordered" evidence="1">
    <location>
        <begin position="214"/>
        <end position="255"/>
    </location>
</feature>
<dbReference type="OrthoDB" id="5275938at2759"/>
<evidence type="ECO:0008006" key="4">
    <source>
        <dbReference type="Google" id="ProtNLM"/>
    </source>
</evidence>
<dbReference type="AlphaFoldDB" id="A0A2J6QUJ5"/>
<evidence type="ECO:0000313" key="3">
    <source>
        <dbReference type="Proteomes" id="UP000235786"/>
    </source>
</evidence>
<evidence type="ECO:0000256" key="1">
    <source>
        <dbReference type="SAM" id="MobiDB-lite"/>
    </source>
</evidence>
<feature type="compositionally biased region" description="Polar residues" evidence="1">
    <location>
        <begin position="65"/>
        <end position="75"/>
    </location>
</feature>
<dbReference type="STRING" id="1149755.A0A2J6QUJ5"/>
<feature type="region of interest" description="Disordered" evidence="1">
    <location>
        <begin position="1"/>
        <end position="24"/>
    </location>
</feature>
<protein>
    <recommendedName>
        <fullName evidence="4">BTB domain-containing protein</fullName>
    </recommendedName>
</protein>
<feature type="region of interest" description="Disordered" evidence="1">
    <location>
        <begin position="60"/>
        <end position="100"/>
    </location>
</feature>
<keyword evidence="3" id="KW-1185">Reference proteome</keyword>
<name>A0A2J6QUJ5_HYAVF</name>
<organism evidence="2 3">
    <name type="scientific">Hyaloscypha variabilis (strain UAMH 11265 / GT02V1 / F)</name>
    <name type="common">Meliniomyces variabilis</name>
    <dbReference type="NCBI Taxonomy" id="1149755"/>
    <lineage>
        <taxon>Eukaryota</taxon>
        <taxon>Fungi</taxon>
        <taxon>Dikarya</taxon>
        <taxon>Ascomycota</taxon>
        <taxon>Pezizomycotina</taxon>
        <taxon>Leotiomycetes</taxon>
        <taxon>Helotiales</taxon>
        <taxon>Hyaloscyphaceae</taxon>
        <taxon>Hyaloscypha</taxon>
        <taxon>Hyaloscypha variabilis</taxon>
    </lineage>
</organism>
<accession>A0A2J6QUJ5</accession>
<gene>
    <name evidence="2" type="ORF">L207DRAFT_573891</name>
</gene>
<dbReference type="EMBL" id="KZ613970">
    <property type="protein sequence ID" value="PMD29936.1"/>
    <property type="molecule type" value="Genomic_DNA"/>
</dbReference>
<sequence>MSQAPNDQGSFVFGNSNVPNKTRTPFGSLVNPFSSTTNKPTALPPSSFFSTSVLVSDSTDTSSPFMTGQTANPFGSSPFGGRNVRTTGSSSPSLTGQAAHNQGNSLFGGPNNTGQTFNTSGGFKFFGQGEVSASTGSFSSSMLDETTNISGAFGSPNISKNEEPFPFIFEDGTTSLIVTYKSNRIIGKVSPHALARACPAWKKFVFPPFRKDSGRDVSEKAGSTEPAKPRAPEDPTQPNDPSQTETKKDEDTKSSIEPVEELDFAKDPAEALLILLNIAHLRFTNVPTTLSLDLLSDVAILCNKYDCVHLVKPWVSQWLVRESIDWKPVPTIFGGASRERWLFIAWVFGREQVFKELSLLLLREIQTSSMGDHRSSTINFAPMPLGVIENILHIRAFTIKKLLEIPKKCIERFANDSHVLCKYESKACDATVYGSLLRGLQIDKVDLSSPIDDVHLPLAELAQKLSSLTVHVYLGANSSHLFVVQDHSKCFPTNIKTEVEAVMASIEDPVLESHVRHMAAQRAKLSLGVS</sequence>